<dbReference type="InterPro" id="IPR002347">
    <property type="entry name" value="SDR_fam"/>
</dbReference>
<dbReference type="InterPro" id="IPR020904">
    <property type="entry name" value="Sc_DH/Rdtase_CS"/>
</dbReference>
<dbReference type="Proteomes" id="UP000189739">
    <property type="component" value="Unassembled WGS sequence"/>
</dbReference>
<name>A0A1S9PJ12_9SPHI</name>
<dbReference type="PANTHER" id="PTHR42901:SF1">
    <property type="entry name" value="ALCOHOL DEHYDROGENASE"/>
    <property type="match status" value="1"/>
</dbReference>
<dbReference type="STRING" id="1792845.BC343_23525"/>
<accession>A0A1S9PJ12</accession>
<dbReference type="RefSeq" id="WP_078347252.1">
    <property type="nucleotide sequence ID" value="NZ_MBTF01000004.1"/>
</dbReference>
<dbReference type="InterPro" id="IPR036291">
    <property type="entry name" value="NAD(P)-bd_dom_sf"/>
</dbReference>
<dbReference type="Pfam" id="PF00106">
    <property type="entry name" value="adh_short"/>
    <property type="match status" value="1"/>
</dbReference>
<keyword evidence="2" id="KW-0560">Oxidoreductase</keyword>
<reference evidence="4 5" key="1">
    <citation type="submission" date="2016-07" db="EMBL/GenBank/DDBJ databases">
        <title>Genomic analysis of zinc-resistant bacterium Mucilaginibacter pedocola TBZ30.</title>
        <authorList>
            <person name="Huang J."/>
            <person name="Tang J."/>
        </authorList>
    </citation>
    <scope>NUCLEOTIDE SEQUENCE [LARGE SCALE GENOMIC DNA]</scope>
    <source>
        <strain evidence="4 5">TBZ30</strain>
    </source>
</reference>
<dbReference type="InterPro" id="IPR057326">
    <property type="entry name" value="KR_dom"/>
</dbReference>
<sequence length="269" mass="29559">MNKLNFANKWVLVTGASSGLGQEMARQLAAKHKANLIIAARRKDKLDQLKAELEASHNIQVKVIVADLSVHADVVSMIDTCLADGQLYGAILNAGITYFGRHKDLPWEQTENIMKTNVNSVVYMTSRLIAHFEQANTEAGVMIVSSMAAFFPVPYQAVYSATKAFIMAFANALSVEIKNPALSLSIYAPGGIATEMTEGKNFNDLKGWLMPVGQAATEGLNAFISRKQVHVPGFLNRVGNVFMNFIPRKFILKNMGKVYYKSLLKAESL</sequence>
<feature type="domain" description="Ketoreductase" evidence="3">
    <location>
        <begin position="9"/>
        <end position="195"/>
    </location>
</feature>
<dbReference type="PRINTS" id="PR00081">
    <property type="entry name" value="GDHRDH"/>
</dbReference>
<dbReference type="SUPFAM" id="SSF51735">
    <property type="entry name" value="NAD(P)-binding Rossmann-fold domains"/>
    <property type="match status" value="1"/>
</dbReference>
<dbReference type="OrthoDB" id="9808814at2"/>
<protein>
    <recommendedName>
        <fullName evidence="3">Ketoreductase domain-containing protein</fullName>
    </recommendedName>
</protein>
<organism evidence="4 5">
    <name type="scientific">Mucilaginibacter pedocola</name>
    <dbReference type="NCBI Taxonomy" id="1792845"/>
    <lineage>
        <taxon>Bacteria</taxon>
        <taxon>Pseudomonadati</taxon>
        <taxon>Bacteroidota</taxon>
        <taxon>Sphingobacteriia</taxon>
        <taxon>Sphingobacteriales</taxon>
        <taxon>Sphingobacteriaceae</taxon>
        <taxon>Mucilaginibacter</taxon>
    </lineage>
</organism>
<dbReference type="SMART" id="SM00822">
    <property type="entry name" value="PKS_KR"/>
    <property type="match status" value="1"/>
</dbReference>
<dbReference type="AlphaFoldDB" id="A0A1S9PJ12"/>
<dbReference type="PROSITE" id="PS00061">
    <property type="entry name" value="ADH_SHORT"/>
    <property type="match status" value="1"/>
</dbReference>
<comment type="caution">
    <text evidence="4">The sequence shown here is derived from an EMBL/GenBank/DDBJ whole genome shotgun (WGS) entry which is preliminary data.</text>
</comment>
<dbReference type="EMBL" id="MBTF01000004">
    <property type="protein sequence ID" value="OOQ60933.1"/>
    <property type="molecule type" value="Genomic_DNA"/>
</dbReference>
<dbReference type="PANTHER" id="PTHR42901">
    <property type="entry name" value="ALCOHOL DEHYDROGENASE"/>
    <property type="match status" value="1"/>
</dbReference>
<dbReference type="GO" id="GO:0016491">
    <property type="term" value="F:oxidoreductase activity"/>
    <property type="evidence" value="ECO:0007669"/>
    <property type="project" value="UniProtKB-KW"/>
</dbReference>
<evidence type="ECO:0000313" key="5">
    <source>
        <dbReference type="Proteomes" id="UP000189739"/>
    </source>
</evidence>
<evidence type="ECO:0000256" key="1">
    <source>
        <dbReference type="ARBA" id="ARBA00006484"/>
    </source>
</evidence>
<keyword evidence="5" id="KW-1185">Reference proteome</keyword>
<gene>
    <name evidence="4" type="ORF">BC343_23525</name>
</gene>
<evidence type="ECO:0000313" key="4">
    <source>
        <dbReference type="EMBL" id="OOQ60933.1"/>
    </source>
</evidence>
<dbReference type="PIRSF" id="PIRSF000126">
    <property type="entry name" value="11-beta-HSD1"/>
    <property type="match status" value="1"/>
</dbReference>
<comment type="similarity">
    <text evidence="1">Belongs to the short-chain dehydrogenases/reductases (SDR) family.</text>
</comment>
<proteinExistence type="inferred from homology"/>
<evidence type="ECO:0000259" key="3">
    <source>
        <dbReference type="SMART" id="SM00822"/>
    </source>
</evidence>
<evidence type="ECO:0000256" key="2">
    <source>
        <dbReference type="ARBA" id="ARBA00023002"/>
    </source>
</evidence>
<dbReference type="Gene3D" id="3.40.50.720">
    <property type="entry name" value="NAD(P)-binding Rossmann-like Domain"/>
    <property type="match status" value="1"/>
</dbReference>